<feature type="transmembrane region" description="Helical" evidence="1">
    <location>
        <begin position="6"/>
        <end position="28"/>
    </location>
</feature>
<reference evidence="2" key="1">
    <citation type="journal article" date="2021" name="Proc. Natl. Acad. Sci. U.S.A.">
        <title>A Catalog of Tens of Thousands of Viruses from Human Metagenomes Reveals Hidden Associations with Chronic Diseases.</title>
        <authorList>
            <person name="Tisza M.J."/>
            <person name="Buck C.B."/>
        </authorList>
    </citation>
    <scope>NUCLEOTIDE SEQUENCE</scope>
    <source>
        <strain evidence="2">Ctxqo3</strain>
    </source>
</reference>
<organism evidence="2">
    <name type="scientific">Podoviridae sp. ctxqo3</name>
    <dbReference type="NCBI Taxonomy" id="2827755"/>
    <lineage>
        <taxon>Viruses</taxon>
        <taxon>Duplodnaviria</taxon>
        <taxon>Heunggongvirae</taxon>
        <taxon>Uroviricota</taxon>
        <taxon>Caudoviricetes</taxon>
    </lineage>
</organism>
<accession>A0A8S5SZC0</accession>
<name>A0A8S5SZC0_9CAUD</name>
<sequence>MLFCCVFFRTFFIYISFHVNIFNIYVLFLHIY</sequence>
<dbReference type="EMBL" id="BK032710">
    <property type="protein sequence ID" value="DAF56232.1"/>
    <property type="molecule type" value="Genomic_DNA"/>
</dbReference>
<evidence type="ECO:0000313" key="2">
    <source>
        <dbReference type="EMBL" id="DAF56232.1"/>
    </source>
</evidence>
<protein>
    <submittedName>
        <fullName evidence="2">Uncharacterized protein</fullName>
    </submittedName>
</protein>
<keyword evidence="1" id="KW-0472">Membrane</keyword>
<evidence type="ECO:0000256" key="1">
    <source>
        <dbReference type="SAM" id="Phobius"/>
    </source>
</evidence>
<keyword evidence="1" id="KW-1133">Transmembrane helix</keyword>
<proteinExistence type="predicted"/>
<keyword evidence="1" id="KW-0812">Transmembrane</keyword>